<dbReference type="Proteomes" id="UP000604046">
    <property type="component" value="Unassembled WGS sequence"/>
</dbReference>
<gene>
    <name evidence="2" type="ORF">SNAT2548_LOCUS2613</name>
</gene>
<dbReference type="AlphaFoldDB" id="A0A812I212"/>
<evidence type="ECO:0000313" key="2">
    <source>
        <dbReference type="EMBL" id="CAE6971571.1"/>
    </source>
</evidence>
<dbReference type="Gene3D" id="2.60.110.10">
    <property type="entry name" value="Thaumatin"/>
    <property type="match status" value="2"/>
</dbReference>
<proteinExistence type="predicted"/>
<dbReference type="InterPro" id="IPR037176">
    <property type="entry name" value="Osmotin/thaumatin-like_sf"/>
</dbReference>
<comment type="caution">
    <text evidence="2">The sequence shown here is derived from an EMBL/GenBank/DDBJ whole genome shotgun (WGS) entry which is preliminary data.</text>
</comment>
<accession>A0A812I212</accession>
<dbReference type="SUPFAM" id="SSF49870">
    <property type="entry name" value="Osmotin, thaumatin-like protein"/>
    <property type="match status" value="1"/>
</dbReference>
<evidence type="ECO:0000313" key="3">
    <source>
        <dbReference type="Proteomes" id="UP000604046"/>
    </source>
</evidence>
<keyword evidence="3" id="KW-1185">Reference proteome</keyword>
<evidence type="ECO:0000256" key="1">
    <source>
        <dbReference type="SAM" id="MobiDB-lite"/>
    </source>
</evidence>
<name>A0A812I212_9DINO</name>
<reference evidence="2" key="1">
    <citation type="submission" date="2021-02" db="EMBL/GenBank/DDBJ databases">
        <authorList>
            <person name="Dougan E. K."/>
            <person name="Rhodes N."/>
            <person name="Thang M."/>
            <person name="Chan C."/>
        </authorList>
    </citation>
    <scope>NUCLEOTIDE SEQUENCE</scope>
</reference>
<dbReference type="PROSITE" id="PS51367">
    <property type="entry name" value="THAUMATIN_2"/>
    <property type="match status" value="1"/>
</dbReference>
<dbReference type="EMBL" id="CAJNDS010000157">
    <property type="protein sequence ID" value="CAE6971571.1"/>
    <property type="molecule type" value="Genomic_DNA"/>
</dbReference>
<dbReference type="OrthoDB" id="512899at2759"/>
<sequence>MVIAPTGGNSEIPCASRCPDGMVCNPKTAQCYFDLHKPGEDWTIAPGEVLVMHTPNKAVQQGNGIFAEWSGKIEFYPNHTRDGGLIPSAFCNNEAFCPSYQGLNGVATAIEFTFVPFGPDFYDVSIINGFNIGIEMKPNGAFVQTTEEAAGSHEGYNCGSAGAFQQPDSRLSSCSWNFDPQTPGRDLGPLLRQVDGSGTSCTSDDDCPSSQVCGQVGVRIFNPLTKQSQPTQEIRMECGHQIGLWSAYQLCVWSGNTYVSPAPFEGWIDCPSHHLMFACAGHEPWLTTCYAEGSHDNGCCGCADWADILDMPVPKAHGCRGTSATWQQHALPYYEILKRGCPTAYTFAYDDESSTFTCQSADSHQEASLAACTTYAAEDDCPTPRCAWYGEAVGCHVKANDAGYTITLCPEAPEWTWTAAELSTATQEADTTDTTAATTATTTSWSCQVGDVVPCCADRQCVETCAGNQCCPDGTACPSASDDFSLCPAPRLYTCPPETPPTTATHTSPSSTDSTTSGATHTSLRSNARMEAPSEVEYSGKVLAGEVTVELASGSVSLFITSPVVRQMLQSSLKSAIHGAGIDSQDVRVTADASISAFHYQIQLQADFVENKTSIDQMMAGLVQQWTQELNEAVRAGKTGSLIFTAEGTTISWEIQKKMRQAEW</sequence>
<dbReference type="InterPro" id="IPR001938">
    <property type="entry name" value="Thaumatin"/>
</dbReference>
<feature type="region of interest" description="Disordered" evidence="1">
    <location>
        <begin position="498"/>
        <end position="532"/>
    </location>
</feature>
<organism evidence="2 3">
    <name type="scientific">Symbiodinium natans</name>
    <dbReference type="NCBI Taxonomy" id="878477"/>
    <lineage>
        <taxon>Eukaryota</taxon>
        <taxon>Sar</taxon>
        <taxon>Alveolata</taxon>
        <taxon>Dinophyceae</taxon>
        <taxon>Suessiales</taxon>
        <taxon>Symbiodiniaceae</taxon>
        <taxon>Symbiodinium</taxon>
    </lineage>
</organism>
<protein>
    <submittedName>
        <fullName evidence="2">Uncharacterized protein</fullName>
    </submittedName>
</protein>
<feature type="compositionally biased region" description="Low complexity" evidence="1">
    <location>
        <begin position="501"/>
        <end position="523"/>
    </location>
</feature>